<sequence length="104" mass="11008">MNKSVPTQFLFLCMAAASVCGATVATAAPDPAMQMSGMQDMSDMQGMDDMPGMKHNSPKKTVPDRHQHSAHAMTKEGAKPSHAEKPTTPAATGPLGMPEAVRER</sequence>
<dbReference type="RefSeq" id="WP_113595088.1">
    <property type="nucleotide sequence ID" value="NZ_QEXL01000003.1"/>
</dbReference>
<dbReference type="Proteomes" id="UP000252680">
    <property type="component" value="Unassembled WGS sequence"/>
</dbReference>
<feature type="region of interest" description="Disordered" evidence="1">
    <location>
        <begin position="33"/>
        <end position="104"/>
    </location>
</feature>
<organism evidence="3 4">
    <name type="scientific">Novacetimonas cocois</name>
    <dbReference type="NCBI Taxonomy" id="1747507"/>
    <lineage>
        <taxon>Bacteria</taxon>
        <taxon>Pseudomonadati</taxon>
        <taxon>Pseudomonadota</taxon>
        <taxon>Alphaproteobacteria</taxon>
        <taxon>Acetobacterales</taxon>
        <taxon>Acetobacteraceae</taxon>
        <taxon>Novacetimonas</taxon>
    </lineage>
</organism>
<feature type="signal peptide" evidence="2">
    <location>
        <begin position="1"/>
        <end position="27"/>
    </location>
</feature>
<name>A0A365Z000_9PROT</name>
<dbReference type="EMBL" id="QEXL01000003">
    <property type="protein sequence ID" value="RBM08802.1"/>
    <property type="molecule type" value="Genomic_DNA"/>
</dbReference>
<feature type="compositionally biased region" description="Basic and acidic residues" evidence="1">
    <location>
        <begin position="61"/>
        <end position="85"/>
    </location>
</feature>
<dbReference type="AlphaFoldDB" id="A0A365Z000"/>
<evidence type="ECO:0008006" key="5">
    <source>
        <dbReference type="Google" id="ProtNLM"/>
    </source>
</evidence>
<evidence type="ECO:0000313" key="3">
    <source>
        <dbReference type="EMBL" id="RBM08802.1"/>
    </source>
</evidence>
<proteinExistence type="predicted"/>
<reference evidence="3 4" key="1">
    <citation type="submission" date="2018-05" db="EMBL/GenBank/DDBJ databases">
        <title>Komagataeibacter cocois sp. nov., for a novel cellulose- producing strain isolated from coconut milk.</title>
        <authorList>
            <person name="Liu L."/>
            <person name="Wang Y."/>
            <person name="Liu S."/>
            <person name="Bi J."/>
            <person name="Chen H."/>
            <person name="Deng J."/>
            <person name="Zhang C."/>
            <person name="Hu Q."/>
            <person name="Li C."/>
        </authorList>
    </citation>
    <scope>NUCLEOTIDE SEQUENCE [LARGE SCALE GENOMIC DNA]</scope>
    <source>
        <strain evidence="3 4">WE7</strain>
    </source>
</reference>
<gene>
    <name evidence="3" type="ORF">NJLHNGOC_03315</name>
</gene>
<keyword evidence="4" id="KW-1185">Reference proteome</keyword>
<evidence type="ECO:0000256" key="2">
    <source>
        <dbReference type="SAM" id="SignalP"/>
    </source>
</evidence>
<feature type="chain" id="PRO_5016594271" description="Pentapeptide MXKDX repeat protein" evidence="2">
    <location>
        <begin position="28"/>
        <end position="104"/>
    </location>
</feature>
<keyword evidence="2" id="KW-0732">Signal</keyword>
<comment type="caution">
    <text evidence="3">The sequence shown here is derived from an EMBL/GenBank/DDBJ whole genome shotgun (WGS) entry which is preliminary data.</text>
</comment>
<evidence type="ECO:0000313" key="4">
    <source>
        <dbReference type="Proteomes" id="UP000252680"/>
    </source>
</evidence>
<feature type="compositionally biased region" description="Low complexity" evidence="1">
    <location>
        <begin position="33"/>
        <end position="50"/>
    </location>
</feature>
<protein>
    <recommendedName>
        <fullName evidence="5">Pentapeptide MXKDX repeat protein</fullName>
    </recommendedName>
</protein>
<evidence type="ECO:0000256" key="1">
    <source>
        <dbReference type="SAM" id="MobiDB-lite"/>
    </source>
</evidence>
<accession>A0A365Z000</accession>